<evidence type="ECO:0000313" key="7">
    <source>
        <dbReference type="RefSeq" id="XP_039138848.1"/>
    </source>
</evidence>
<dbReference type="GO" id="GO:0020037">
    <property type="term" value="F:heme binding"/>
    <property type="evidence" value="ECO:0007669"/>
    <property type="project" value="InterPro"/>
</dbReference>
<evidence type="ECO:0000256" key="3">
    <source>
        <dbReference type="ARBA" id="ARBA00023004"/>
    </source>
</evidence>
<dbReference type="GO" id="GO:0016705">
    <property type="term" value="F:oxidoreductase activity, acting on paired donors, with incorporation or reduction of molecular oxygen"/>
    <property type="evidence" value="ECO:0007669"/>
    <property type="project" value="InterPro"/>
</dbReference>
<dbReference type="RefSeq" id="XP_039138848.1">
    <property type="nucleotide sequence ID" value="XM_039282914.1"/>
</dbReference>
<keyword evidence="4 5" id="KW-0349">Heme</keyword>
<reference evidence="7" key="1">
    <citation type="submission" date="2025-08" db="UniProtKB">
        <authorList>
            <consortium name="RefSeq"/>
        </authorList>
    </citation>
    <scope>IDENTIFICATION</scope>
</reference>
<dbReference type="Gene3D" id="1.10.630.10">
    <property type="entry name" value="Cytochrome P450"/>
    <property type="match status" value="1"/>
</dbReference>
<gene>
    <name evidence="7" type="primary">LOC120276188</name>
</gene>
<evidence type="ECO:0000256" key="2">
    <source>
        <dbReference type="ARBA" id="ARBA00022723"/>
    </source>
</evidence>
<dbReference type="AlphaFoldDB" id="A0AB40CFX4"/>
<keyword evidence="2 4" id="KW-0479">Metal-binding</keyword>
<dbReference type="SUPFAM" id="SSF48264">
    <property type="entry name" value="Cytochrome P450"/>
    <property type="match status" value="1"/>
</dbReference>
<dbReference type="InterPro" id="IPR001128">
    <property type="entry name" value="Cyt_P450"/>
</dbReference>
<dbReference type="GeneID" id="120276188"/>
<evidence type="ECO:0000256" key="4">
    <source>
        <dbReference type="PIRSR" id="PIRSR602401-1"/>
    </source>
</evidence>
<dbReference type="PRINTS" id="PR00463">
    <property type="entry name" value="EP450I"/>
</dbReference>
<dbReference type="InterPro" id="IPR036396">
    <property type="entry name" value="Cyt_P450_sf"/>
</dbReference>
<comment type="cofactor">
    <cofactor evidence="4">
        <name>heme</name>
        <dbReference type="ChEBI" id="CHEBI:30413"/>
    </cofactor>
</comment>
<dbReference type="Proteomes" id="UP001515500">
    <property type="component" value="Chromosome 14"/>
</dbReference>
<dbReference type="PRINTS" id="PR00385">
    <property type="entry name" value="P450"/>
</dbReference>
<keyword evidence="6" id="KW-1185">Reference proteome</keyword>
<dbReference type="GO" id="GO:0004497">
    <property type="term" value="F:monooxygenase activity"/>
    <property type="evidence" value="ECO:0007669"/>
    <property type="project" value="UniProtKB-KW"/>
</dbReference>
<dbReference type="InterPro" id="IPR017972">
    <property type="entry name" value="Cyt_P450_CS"/>
</dbReference>
<dbReference type="Pfam" id="PF00067">
    <property type="entry name" value="p450"/>
    <property type="match status" value="2"/>
</dbReference>
<keyword evidence="5" id="KW-0503">Monooxygenase</keyword>
<name>A0AB40CFX4_DIOCR</name>
<dbReference type="PROSITE" id="PS00086">
    <property type="entry name" value="CYTOCHROME_P450"/>
    <property type="match status" value="1"/>
</dbReference>
<dbReference type="FunFam" id="1.10.630.10:FF:000011">
    <property type="entry name" value="Cytochrome P450 83B1"/>
    <property type="match status" value="1"/>
</dbReference>
<evidence type="ECO:0000313" key="6">
    <source>
        <dbReference type="Proteomes" id="UP001515500"/>
    </source>
</evidence>
<sequence length="476" mass="54369">MVIEDLDMTETHALTVKMKIVTTLSIKLVRFSSKRSLKLPPSPWKLPFIGNLHQLGLLPYQSLHKLSKKHGPLMLLQLCQVPTLVVSSSQMAKEILKTNDLIFASRPKVNAAHIMIYGSQDMAFAPYGEHWRKMRKIAVTNLLSIKRVQSLHGAIDEQVAHIAILGRPFDEEGGNKMKFHEMIEETAVLLGGFNMENYFPSLGWVCSLFGLDKRAKRTSSKWGSVLDQMIEDHVNRNKNREEEDDDFVDILLSIQGDPNKEFSLAKDQMKALLMDMLFGRTETGYVALEWSPAELIKNPKVMKKLQDEVRGKALGKSMVKEKDLSNMNYLKAFLKEILRLHPPAPLLVPRESMESCRIQGYDIPKKTRVIINGWAISRDPNVWDSPEELWPERFEHNLIDFKGQNYEYIPFGAGRRICPAIQYGVTIAELALANLVYRFDWRLPDGLVSKDLDMTETHGLTVKMKSNLFLIAKAYF</sequence>
<protein>
    <submittedName>
        <fullName evidence="7">Cytochrome P450 71A9-like</fullName>
    </submittedName>
</protein>
<organism evidence="6 7">
    <name type="scientific">Dioscorea cayennensis subsp. rotundata</name>
    <name type="common">White Guinea yam</name>
    <name type="synonym">Dioscorea rotundata</name>
    <dbReference type="NCBI Taxonomy" id="55577"/>
    <lineage>
        <taxon>Eukaryota</taxon>
        <taxon>Viridiplantae</taxon>
        <taxon>Streptophyta</taxon>
        <taxon>Embryophyta</taxon>
        <taxon>Tracheophyta</taxon>
        <taxon>Spermatophyta</taxon>
        <taxon>Magnoliopsida</taxon>
        <taxon>Liliopsida</taxon>
        <taxon>Dioscoreales</taxon>
        <taxon>Dioscoreaceae</taxon>
        <taxon>Dioscorea</taxon>
    </lineage>
</organism>
<dbReference type="InterPro" id="IPR002401">
    <property type="entry name" value="Cyt_P450_E_grp-I"/>
</dbReference>
<dbReference type="GO" id="GO:0005506">
    <property type="term" value="F:iron ion binding"/>
    <property type="evidence" value="ECO:0007669"/>
    <property type="project" value="InterPro"/>
</dbReference>
<proteinExistence type="inferred from homology"/>
<evidence type="ECO:0000256" key="1">
    <source>
        <dbReference type="ARBA" id="ARBA00010617"/>
    </source>
</evidence>
<keyword evidence="5" id="KW-0560">Oxidoreductase</keyword>
<feature type="binding site" description="axial binding residue" evidence="4">
    <location>
        <position position="418"/>
    </location>
    <ligand>
        <name>heme</name>
        <dbReference type="ChEBI" id="CHEBI:30413"/>
    </ligand>
    <ligandPart>
        <name>Fe</name>
        <dbReference type="ChEBI" id="CHEBI:18248"/>
    </ligandPart>
</feature>
<accession>A0AB40CFX4</accession>
<evidence type="ECO:0000256" key="5">
    <source>
        <dbReference type="RuleBase" id="RU000461"/>
    </source>
</evidence>
<dbReference type="PANTHER" id="PTHR47955">
    <property type="entry name" value="CYTOCHROME P450 FAMILY 71 PROTEIN"/>
    <property type="match status" value="1"/>
</dbReference>
<comment type="similarity">
    <text evidence="1 5">Belongs to the cytochrome P450 family.</text>
</comment>
<dbReference type="PANTHER" id="PTHR47955:SF14">
    <property type="entry name" value="OS01G0543600 PROTEIN"/>
    <property type="match status" value="1"/>
</dbReference>
<dbReference type="CDD" id="cd11072">
    <property type="entry name" value="CYP71-like"/>
    <property type="match status" value="1"/>
</dbReference>
<keyword evidence="3 4" id="KW-0408">Iron</keyword>